<dbReference type="EMBL" id="CM035436">
    <property type="protein sequence ID" value="KAH7288975.1"/>
    <property type="molecule type" value="Genomic_DNA"/>
</dbReference>
<dbReference type="Proteomes" id="UP000825935">
    <property type="component" value="Chromosome 31"/>
</dbReference>
<keyword evidence="2" id="KW-1185">Reference proteome</keyword>
<accession>A0A8T2R009</accession>
<proteinExistence type="predicted"/>
<dbReference type="AlphaFoldDB" id="A0A8T2R009"/>
<reference evidence="1" key="1">
    <citation type="submission" date="2021-08" db="EMBL/GenBank/DDBJ databases">
        <title>WGS assembly of Ceratopteris richardii.</title>
        <authorList>
            <person name="Marchant D.B."/>
            <person name="Chen G."/>
            <person name="Jenkins J."/>
            <person name="Shu S."/>
            <person name="Leebens-Mack J."/>
            <person name="Grimwood J."/>
            <person name="Schmutz J."/>
            <person name="Soltis P."/>
            <person name="Soltis D."/>
            <person name="Chen Z.-H."/>
        </authorList>
    </citation>
    <scope>NUCLEOTIDE SEQUENCE</scope>
    <source>
        <strain evidence="1">Whitten #5841</strain>
        <tissue evidence="1">Leaf</tissue>
    </source>
</reference>
<protein>
    <submittedName>
        <fullName evidence="1">Uncharacterized protein</fullName>
    </submittedName>
</protein>
<evidence type="ECO:0000313" key="2">
    <source>
        <dbReference type="Proteomes" id="UP000825935"/>
    </source>
</evidence>
<evidence type="ECO:0000313" key="1">
    <source>
        <dbReference type="EMBL" id="KAH7288975.1"/>
    </source>
</evidence>
<gene>
    <name evidence="1" type="ORF">KP509_31G052100</name>
</gene>
<name>A0A8T2R009_CERRI</name>
<organism evidence="1 2">
    <name type="scientific">Ceratopteris richardii</name>
    <name type="common">Triangle waterfern</name>
    <dbReference type="NCBI Taxonomy" id="49495"/>
    <lineage>
        <taxon>Eukaryota</taxon>
        <taxon>Viridiplantae</taxon>
        <taxon>Streptophyta</taxon>
        <taxon>Embryophyta</taxon>
        <taxon>Tracheophyta</taxon>
        <taxon>Polypodiopsida</taxon>
        <taxon>Polypodiidae</taxon>
        <taxon>Polypodiales</taxon>
        <taxon>Pteridineae</taxon>
        <taxon>Pteridaceae</taxon>
        <taxon>Parkerioideae</taxon>
        <taxon>Ceratopteris</taxon>
    </lineage>
</organism>
<comment type="caution">
    <text evidence="1">The sequence shown here is derived from an EMBL/GenBank/DDBJ whole genome shotgun (WGS) entry which is preliminary data.</text>
</comment>
<sequence>MVESSIQKNVQRTAYFFVKRHLTKYHYYGQQLLVT</sequence>